<feature type="region of interest" description="Disordered" evidence="7">
    <location>
        <begin position="76"/>
        <end position="132"/>
    </location>
</feature>
<keyword evidence="6" id="KW-0482">Metalloprotease</keyword>
<feature type="domain" description="Peptidase M48" evidence="8">
    <location>
        <begin position="653"/>
        <end position="718"/>
    </location>
</feature>
<dbReference type="GO" id="GO:0071763">
    <property type="term" value="P:nuclear membrane organization"/>
    <property type="evidence" value="ECO:0007669"/>
    <property type="project" value="TreeGrafter"/>
</dbReference>
<keyword evidence="2" id="KW-0645">Protease</keyword>
<reference evidence="9 10" key="1">
    <citation type="journal article" date="2023" name="Mol. Ecol. Resour.">
        <title>Chromosome-level genome assembly of a triploid poplar Populus alba 'Berolinensis'.</title>
        <authorList>
            <person name="Chen S."/>
            <person name="Yu Y."/>
            <person name="Wang X."/>
            <person name="Wang S."/>
            <person name="Zhang T."/>
            <person name="Zhou Y."/>
            <person name="He R."/>
            <person name="Meng N."/>
            <person name="Wang Y."/>
            <person name="Liu W."/>
            <person name="Liu Z."/>
            <person name="Liu J."/>
            <person name="Guo Q."/>
            <person name="Huang H."/>
            <person name="Sederoff R.R."/>
            <person name="Wang G."/>
            <person name="Qu G."/>
            <person name="Chen S."/>
        </authorList>
    </citation>
    <scope>NUCLEOTIDE SEQUENCE [LARGE SCALE GENOMIC DNA]</scope>
    <source>
        <strain evidence="9">SC-2020</strain>
    </source>
</reference>
<organism evidence="9 10">
    <name type="scientific">Populus alba x Populus x berolinensis</name>
    <dbReference type="NCBI Taxonomy" id="444605"/>
    <lineage>
        <taxon>Eukaryota</taxon>
        <taxon>Viridiplantae</taxon>
        <taxon>Streptophyta</taxon>
        <taxon>Embryophyta</taxon>
        <taxon>Tracheophyta</taxon>
        <taxon>Spermatophyta</taxon>
        <taxon>Magnoliopsida</taxon>
        <taxon>eudicotyledons</taxon>
        <taxon>Gunneridae</taxon>
        <taxon>Pentapetalae</taxon>
        <taxon>rosids</taxon>
        <taxon>fabids</taxon>
        <taxon>Malpighiales</taxon>
        <taxon>Salicaceae</taxon>
        <taxon>Saliceae</taxon>
        <taxon>Populus</taxon>
    </lineage>
</organism>
<dbReference type="GO" id="GO:0004222">
    <property type="term" value="F:metalloendopeptidase activity"/>
    <property type="evidence" value="ECO:0007669"/>
    <property type="project" value="InterPro"/>
</dbReference>
<evidence type="ECO:0000256" key="6">
    <source>
        <dbReference type="ARBA" id="ARBA00023049"/>
    </source>
</evidence>
<feature type="region of interest" description="Disordered" evidence="7">
    <location>
        <begin position="1"/>
        <end position="53"/>
    </location>
</feature>
<evidence type="ECO:0000256" key="1">
    <source>
        <dbReference type="ARBA" id="ARBA00001947"/>
    </source>
</evidence>
<feature type="compositionally biased region" description="Polar residues" evidence="7">
    <location>
        <begin position="41"/>
        <end position="52"/>
    </location>
</feature>
<dbReference type="GO" id="GO:0006508">
    <property type="term" value="P:proteolysis"/>
    <property type="evidence" value="ECO:0007669"/>
    <property type="project" value="UniProtKB-KW"/>
</dbReference>
<dbReference type="Pfam" id="PF01435">
    <property type="entry name" value="Peptidase_M48"/>
    <property type="match status" value="1"/>
</dbReference>
<evidence type="ECO:0000256" key="2">
    <source>
        <dbReference type="ARBA" id="ARBA00022670"/>
    </source>
</evidence>
<keyword evidence="5" id="KW-0862">Zinc</keyword>
<dbReference type="GO" id="GO:0046872">
    <property type="term" value="F:metal ion binding"/>
    <property type="evidence" value="ECO:0007669"/>
    <property type="project" value="UniProtKB-KW"/>
</dbReference>
<evidence type="ECO:0000256" key="7">
    <source>
        <dbReference type="SAM" id="MobiDB-lite"/>
    </source>
</evidence>
<comment type="caution">
    <text evidence="9">The sequence shown here is derived from an EMBL/GenBank/DDBJ whole genome shotgun (WGS) entry which is preliminary data.</text>
</comment>
<keyword evidence="4" id="KW-0378">Hydrolase</keyword>
<dbReference type="InterPro" id="IPR001915">
    <property type="entry name" value="Peptidase_M48"/>
</dbReference>
<dbReference type="PANTHER" id="PTHR33416:SF17">
    <property type="entry name" value="PROTEIN KAKU4"/>
    <property type="match status" value="1"/>
</dbReference>
<feature type="compositionally biased region" description="Basic and acidic residues" evidence="7">
    <location>
        <begin position="123"/>
        <end position="132"/>
    </location>
</feature>
<sequence length="740" mass="80262">MSAVSRPPNRLTEFKSGGKIVRPRRATTPRPTPYDRPTPRLSPNSTPQNPNWLSRLIFSPSRLLANGAGKVFSSVFGSESSDSSSGDEDDDEDEDSDAVSTSEGEMEDTIEDGDEGSASSLSGEKKNQTTEIVHYSKKDLPAVEWRTGTMRLIAQLLTQETFTREECDRLTHIIKSRVVDSPIIRGTEDGRLGEVLDKTAGNDVDTPDIRNTAVKEAKKWFEGKKLGANSKPVECGICTLNTAPHVTEEEAGSPVDLAKSYMQDRPLWASPSTNHIQLQSPSSMGKELFKEATAFSVGSKSLSPSKLNWDSPVTGSWNIQEELRKVRSRATEEMLRTRPSTKIDWPALASAYKGGPSLLCTGDVGGAKDKFSNFTQLVDVPLTWGSAATNSGLTDSQMAQDKLQNEAFPPNAATSVPEKSQDLGSTPNIECRAGLPDGSEAISSHGQQQQLSEEVIVKQSADASIAAPAPAPATAHSLRDIEETSHPSSFTAETVQGKSFKSDAIPDSMLLEVNYIASKEVSGRDDAVATNGCPSSAYSLPAVHYGEQKSMLSGKEHSLVGPDHDKVTRTAPGEETCELLSEASMEVPNDNEIVGFANDSEDSSSMYQGGLVQAVARPNSKRRSVSRTTGAKQQGRNVSGRDKRRGRGRGYTLMRNSTDLFRSFGFDTQPVLIGLIIFQHTVIPLQHLVSFGLNLVSRSFEFQADVFAKKLGYGSALRGGLVKLQVIYRTFNLFPLTDYQ</sequence>
<protein>
    <submittedName>
        <fullName evidence="9">Protein KAKU4-like isoform X3</fullName>
    </submittedName>
</protein>
<evidence type="ECO:0000256" key="3">
    <source>
        <dbReference type="ARBA" id="ARBA00022723"/>
    </source>
</evidence>
<feature type="compositionally biased region" description="Acidic residues" evidence="7">
    <location>
        <begin position="85"/>
        <end position="97"/>
    </location>
</feature>
<accession>A0AAD6LA34</accession>
<evidence type="ECO:0000313" key="9">
    <source>
        <dbReference type="EMBL" id="KAJ6956917.1"/>
    </source>
</evidence>
<evidence type="ECO:0000313" key="10">
    <source>
        <dbReference type="Proteomes" id="UP001164929"/>
    </source>
</evidence>
<dbReference type="Proteomes" id="UP001164929">
    <property type="component" value="Chromosome 18"/>
</dbReference>
<proteinExistence type="predicted"/>
<feature type="compositionally biased region" description="Polar residues" evidence="7">
    <location>
        <begin position="412"/>
        <end position="428"/>
    </location>
</feature>
<keyword evidence="10" id="KW-1185">Reference proteome</keyword>
<dbReference type="PANTHER" id="PTHR33416">
    <property type="entry name" value="NUCLEAR PORE COMPLEX PROTEIN NUP1"/>
    <property type="match status" value="1"/>
</dbReference>
<name>A0AAD6LA34_9ROSI</name>
<dbReference type="GO" id="GO:0005635">
    <property type="term" value="C:nuclear envelope"/>
    <property type="evidence" value="ECO:0007669"/>
    <property type="project" value="TreeGrafter"/>
</dbReference>
<evidence type="ECO:0000256" key="5">
    <source>
        <dbReference type="ARBA" id="ARBA00022833"/>
    </source>
</evidence>
<feature type="compositionally biased region" description="Polar residues" evidence="7">
    <location>
        <begin position="626"/>
        <end position="637"/>
    </location>
</feature>
<feature type="region of interest" description="Disordered" evidence="7">
    <location>
        <begin position="618"/>
        <end position="649"/>
    </location>
</feature>
<feature type="region of interest" description="Disordered" evidence="7">
    <location>
        <begin position="409"/>
        <end position="451"/>
    </location>
</feature>
<dbReference type="AlphaFoldDB" id="A0AAD6LA34"/>
<feature type="compositionally biased region" description="Acidic residues" evidence="7">
    <location>
        <begin position="104"/>
        <end position="115"/>
    </location>
</feature>
<comment type="cofactor">
    <cofactor evidence="1">
        <name>Zn(2+)</name>
        <dbReference type="ChEBI" id="CHEBI:29105"/>
    </cofactor>
</comment>
<evidence type="ECO:0000256" key="4">
    <source>
        <dbReference type="ARBA" id="ARBA00022801"/>
    </source>
</evidence>
<feature type="compositionally biased region" description="Polar residues" evidence="7">
    <location>
        <begin position="441"/>
        <end position="451"/>
    </location>
</feature>
<gene>
    <name evidence="9" type="ORF">NC653_038975</name>
</gene>
<evidence type="ECO:0000259" key="8">
    <source>
        <dbReference type="Pfam" id="PF01435"/>
    </source>
</evidence>
<dbReference type="EMBL" id="JAQIZT010000018">
    <property type="protein sequence ID" value="KAJ6956917.1"/>
    <property type="molecule type" value="Genomic_DNA"/>
</dbReference>
<keyword evidence="3" id="KW-0479">Metal-binding</keyword>